<protein>
    <submittedName>
        <fullName evidence="1">Uncharacterized protein</fullName>
    </submittedName>
</protein>
<comment type="caution">
    <text evidence="1">The sequence shown here is derived from an EMBL/GenBank/DDBJ whole genome shotgun (WGS) entry which is preliminary data.</text>
</comment>
<keyword evidence="2" id="KW-1185">Reference proteome</keyword>
<dbReference type="Proteomes" id="UP000314294">
    <property type="component" value="Unassembled WGS sequence"/>
</dbReference>
<organism evidence="1 2">
    <name type="scientific">Liparis tanakae</name>
    <name type="common">Tanaka's snailfish</name>
    <dbReference type="NCBI Taxonomy" id="230148"/>
    <lineage>
        <taxon>Eukaryota</taxon>
        <taxon>Metazoa</taxon>
        <taxon>Chordata</taxon>
        <taxon>Craniata</taxon>
        <taxon>Vertebrata</taxon>
        <taxon>Euteleostomi</taxon>
        <taxon>Actinopterygii</taxon>
        <taxon>Neopterygii</taxon>
        <taxon>Teleostei</taxon>
        <taxon>Neoteleostei</taxon>
        <taxon>Acanthomorphata</taxon>
        <taxon>Eupercaria</taxon>
        <taxon>Perciformes</taxon>
        <taxon>Cottioidei</taxon>
        <taxon>Cottales</taxon>
        <taxon>Liparidae</taxon>
        <taxon>Liparis</taxon>
    </lineage>
</organism>
<accession>A0A4Z2FIX1</accession>
<sequence>MGSSHLHLISPAPPNLISPAPSRQLQHHLVYQNVTAGICLMFDSSVLFHLMLPLFGSTLVSATLGLASPSAGATITETLRSDGVLRVLLRVIVGLPRTPLSCVQKKVCWLTSCGHSRYVLLLIIFFSLQYLLGKELGSRGSFTTRMTSQKVFPTALCWAKYSS</sequence>
<proteinExistence type="predicted"/>
<dbReference type="EMBL" id="SRLO01001207">
    <property type="protein sequence ID" value="TNN40222.1"/>
    <property type="molecule type" value="Genomic_DNA"/>
</dbReference>
<evidence type="ECO:0000313" key="1">
    <source>
        <dbReference type="EMBL" id="TNN40222.1"/>
    </source>
</evidence>
<evidence type="ECO:0000313" key="2">
    <source>
        <dbReference type="Proteomes" id="UP000314294"/>
    </source>
</evidence>
<gene>
    <name evidence="1" type="ORF">EYF80_049596</name>
</gene>
<dbReference type="AlphaFoldDB" id="A0A4Z2FIX1"/>
<name>A0A4Z2FIX1_9TELE</name>
<reference evidence="1 2" key="1">
    <citation type="submission" date="2019-03" db="EMBL/GenBank/DDBJ databases">
        <title>First draft genome of Liparis tanakae, snailfish: a comprehensive survey of snailfish specific genes.</title>
        <authorList>
            <person name="Kim W."/>
            <person name="Song I."/>
            <person name="Jeong J.-H."/>
            <person name="Kim D."/>
            <person name="Kim S."/>
            <person name="Ryu S."/>
            <person name="Song J.Y."/>
            <person name="Lee S.K."/>
        </authorList>
    </citation>
    <scope>NUCLEOTIDE SEQUENCE [LARGE SCALE GENOMIC DNA]</scope>
    <source>
        <tissue evidence="1">Muscle</tissue>
    </source>
</reference>